<keyword evidence="3" id="KW-0804">Transcription</keyword>
<dbReference type="PROSITE" id="PS50864">
    <property type="entry name" value="SAND"/>
    <property type="match status" value="1"/>
</dbReference>
<evidence type="ECO:0000256" key="2">
    <source>
        <dbReference type="ARBA" id="ARBA00023015"/>
    </source>
</evidence>
<keyword evidence="8" id="KW-1185">Reference proteome</keyword>
<accession>A0A6S7FWD6</accession>
<dbReference type="AlphaFoldDB" id="A0A6S7FWD6"/>
<dbReference type="GO" id="GO:0003677">
    <property type="term" value="F:DNA binding"/>
    <property type="evidence" value="ECO:0007669"/>
    <property type="project" value="UniProtKB-KW"/>
</dbReference>
<dbReference type="PANTHER" id="PTHR10417">
    <property type="entry name" value="GLUCOCORTICOID MODULATORY ELEMENT-BINDING PROTEIN"/>
    <property type="match status" value="1"/>
</dbReference>
<keyword evidence="4" id="KW-0539">Nucleus</keyword>
<keyword evidence="2" id="KW-0805">Transcription regulation</keyword>
<protein>
    <submittedName>
        <fullName evidence="7">Deformed epidermal autoregulatory factor 1 homolog</fullName>
    </submittedName>
</protein>
<dbReference type="OrthoDB" id="437457at2759"/>
<evidence type="ECO:0000256" key="4">
    <source>
        <dbReference type="ARBA" id="ARBA00023242"/>
    </source>
</evidence>
<dbReference type="Gene3D" id="3.10.390.10">
    <property type="entry name" value="SAND domain-like"/>
    <property type="match status" value="1"/>
</dbReference>
<dbReference type="FunFam" id="3.10.390.10:FF:000004">
    <property type="entry name" value="Deformed epidermal autoregulatory factor 1"/>
    <property type="match status" value="1"/>
</dbReference>
<dbReference type="InterPro" id="IPR000770">
    <property type="entry name" value="SAND_dom"/>
</dbReference>
<proteinExistence type="predicted"/>
<evidence type="ECO:0000256" key="6">
    <source>
        <dbReference type="SAM" id="MobiDB-lite"/>
    </source>
</evidence>
<feature type="compositionally biased region" description="Polar residues" evidence="6">
    <location>
        <begin position="283"/>
        <end position="292"/>
    </location>
</feature>
<evidence type="ECO:0000256" key="3">
    <source>
        <dbReference type="ARBA" id="ARBA00023163"/>
    </source>
</evidence>
<evidence type="ECO:0000256" key="5">
    <source>
        <dbReference type="SAM" id="Coils"/>
    </source>
</evidence>
<sequence>MEAEITRSNDEYSLAEHDVAQQIDISDTIPSEHEGVAEVYQNTTESSEEGQQAAIEVANTRFTFPASTSTVTLSTSADGSQPPAVLHVQQIPNNLGPIQSEALRVAGLEAAASLSQISQGILQAEEGYKTPEPGQVTVNVPVSQAAQARAKWQEAMNSDILIVRCREEVGEMHKNKLGSGGRGKCVKHNGNWYTPSEFEALCGRASSKDWKRSIRYGGRTLQCLIEEGIIMPHALSCTCSTCCDDNTLAGPVRLFVPYKRKKRESSDSPMSKKRLSLAGLPSRSMSVDSACSTPGPLTGDDTVTVDGADLSTLSAITAGSVSVVPVGFQTATTQSMSASDLQKQWWHLEETVNNIITTAQQLRNMLSHVKMQVESVRDNSVAQAKLHAEAEKKEVLAQTRMNSLMQLSRALMEAKQEKETAVAQALIEAKTERLENAADAKQQELLKEIHVIQVEQNNGIDEETEEIVEAVQQQ</sequence>
<comment type="caution">
    <text evidence="7">The sequence shown here is derived from an EMBL/GenBank/DDBJ whole genome shotgun (WGS) entry which is preliminary data.</text>
</comment>
<dbReference type="GO" id="GO:0046872">
    <property type="term" value="F:metal ion binding"/>
    <property type="evidence" value="ECO:0007669"/>
    <property type="project" value="UniProtKB-KW"/>
</dbReference>
<keyword evidence="1" id="KW-0597">Phosphoprotein</keyword>
<organism evidence="7 8">
    <name type="scientific">Paramuricea clavata</name>
    <name type="common">Red gorgonian</name>
    <name type="synonym">Violescent sea-whip</name>
    <dbReference type="NCBI Taxonomy" id="317549"/>
    <lineage>
        <taxon>Eukaryota</taxon>
        <taxon>Metazoa</taxon>
        <taxon>Cnidaria</taxon>
        <taxon>Anthozoa</taxon>
        <taxon>Octocorallia</taxon>
        <taxon>Malacalcyonacea</taxon>
        <taxon>Plexauridae</taxon>
        <taxon>Paramuricea</taxon>
    </lineage>
</organism>
<evidence type="ECO:0000256" key="1">
    <source>
        <dbReference type="ARBA" id="ARBA00022553"/>
    </source>
</evidence>
<reference evidence="7" key="1">
    <citation type="submission" date="2020-04" db="EMBL/GenBank/DDBJ databases">
        <authorList>
            <person name="Alioto T."/>
            <person name="Alioto T."/>
            <person name="Gomez Garrido J."/>
        </authorList>
    </citation>
    <scope>NUCLEOTIDE SEQUENCE</scope>
    <source>
        <strain evidence="7">A484AB</strain>
    </source>
</reference>
<keyword evidence="5" id="KW-0175">Coiled coil</keyword>
<evidence type="ECO:0000313" key="8">
    <source>
        <dbReference type="Proteomes" id="UP001152795"/>
    </source>
</evidence>
<dbReference type="InterPro" id="IPR010919">
    <property type="entry name" value="SAND-like_dom_sf"/>
</dbReference>
<feature type="coiled-coil region" evidence="5">
    <location>
        <begin position="404"/>
        <end position="444"/>
    </location>
</feature>
<evidence type="ECO:0000313" key="7">
    <source>
        <dbReference type="EMBL" id="CAB3980402.1"/>
    </source>
</evidence>
<name>A0A6S7FWD6_PARCT</name>
<dbReference type="Pfam" id="PF01342">
    <property type="entry name" value="SAND"/>
    <property type="match status" value="1"/>
</dbReference>
<feature type="region of interest" description="Disordered" evidence="6">
    <location>
        <begin position="260"/>
        <end position="293"/>
    </location>
</feature>
<dbReference type="SMART" id="SM00258">
    <property type="entry name" value="SAND"/>
    <property type="match status" value="1"/>
</dbReference>
<gene>
    <name evidence="7" type="ORF">PACLA_8A084731</name>
</gene>
<dbReference type="Proteomes" id="UP001152795">
    <property type="component" value="Unassembled WGS sequence"/>
</dbReference>
<dbReference type="EMBL" id="CACRXK020000288">
    <property type="protein sequence ID" value="CAB3980402.1"/>
    <property type="molecule type" value="Genomic_DNA"/>
</dbReference>
<dbReference type="SUPFAM" id="SSF63763">
    <property type="entry name" value="SAND domain-like"/>
    <property type="match status" value="1"/>
</dbReference>